<sequence length="262" mass="28971">MHLRTMLSTVCLLVVSASAHARERYEGLAYAPHGSTLLYSETHWLHEEAGVQEHLVLYRCPDGSPFARKRLRSQPGAQAPDFDFLDARDGYREGVRTAAGGAREVFVQARGDARLDARPLPTAPGAVIDAGFDAFVRGQWAALSSGGALSVPFLVPSRFEYWRFRIADARDDTFNGESVRWLRMRLDAWYGFAAPNIALAYEPDGRRLVAFQGIGTIRDRQGRHLDVRIEFPSSRRQAMVTAEDMAAALARPLVAQCPGGVL</sequence>
<protein>
    <recommendedName>
        <fullName evidence="4">Secreted protein</fullName>
    </recommendedName>
</protein>
<comment type="caution">
    <text evidence="2">The sequence shown here is derived from an EMBL/GenBank/DDBJ whole genome shotgun (WGS) entry which is preliminary data.</text>
</comment>
<dbReference type="RefSeq" id="WP_125245564.1">
    <property type="nucleotide sequence ID" value="NZ_RSED01000036.1"/>
</dbReference>
<feature type="chain" id="PRO_5018602926" description="Secreted protein" evidence="1">
    <location>
        <begin position="22"/>
        <end position="262"/>
    </location>
</feature>
<evidence type="ECO:0000256" key="1">
    <source>
        <dbReference type="SAM" id="SignalP"/>
    </source>
</evidence>
<feature type="signal peptide" evidence="1">
    <location>
        <begin position="1"/>
        <end position="21"/>
    </location>
</feature>
<dbReference type="EMBL" id="RSED01000036">
    <property type="protein sequence ID" value="RRR99989.1"/>
    <property type="molecule type" value="Genomic_DNA"/>
</dbReference>
<dbReference type="AlphaFoldDB" id="A0A3R8SYH3"/>
<organism evidence="2 3">
    <name type="scientific">Aquabacterium soli</name>
    <dbReference type="NCBI Taxonomy" id="2493092"/>
    <lineage>
        <taxon>Bacteria</taxon>
        <taxon>Pseudomonadati</taxon>
        <taxon>Pseudomonadota</taxon>
        <taxon>Betaproteobacteria</taxon>
        <taxon>Burkholderiales</taxon>
        <taxon>Aquabacterium</taxon>
    </lineage>
</organism>
<keyword evidence="3" id="KW-1185">Reference proteome</keyword>
<dbReference type="Proteomes" id="UP000269265">
    <property type="component" value="Unassembled WGS sequence"/>
</dbReference>
<proteinExistence type="predicted"/>
<keyword evidence="1" id="KW-0732">Signal</keyword>
<gene>
    <name evidence="2" type="ORF">EIP75_23195</name>
</gene>
<reference evidence="2 3" key="1">
    <citation type="submission" date="2018-12" db="EMBL/GenBank/DDBJ databases">
        <title>The whole draft genome of Aquabacterium sp. SJQ9.</title>
        <authorList>
            <person name="Sun L."/>
            <person name="Gao X."/>
            <person name="Chen W."/>
            <person name="Huang K."/>
        </authorList>
    </citation>
    <scope>NUCLEOTIDE SEQUENCE [LARGE SCALE GENOMIC DNA]</scope>
    <source>
        <strain evidence="2 3">SJQ9</strain>
    </source>
</reference>
<evidence type="ECO:0000313" key="3">
    <source>
        <dbReference type="Proteomes" id="UP000269265"/>
    </source>
</evidence>
<evidence type="ECO:0000313" key="2">
    <source>
        <dbReference type="EMBL" id="RRR99989.1"/>
    </source>
</evidence>
<evidence type="ECO:0008006" key="4">
    <source>
        <dbReference type="Google" id="ProtNLM"/>
    </source>
</evidence>
<dbReference type="OrthoDB" id="1491713at2"/>
<accession>A0A3R8SYH3</accession>
<name>A0A3R8SYH3_9BURK</name>